<dbReference type="Proteomes" id="UP001299546">
    <property type="component" value="Unassembled WGS sequence"/>
</dbReference>
<protein>
    <submittedName>
        <fullName evidence="2">Uncharacterized protein</fullName>
    </submittedName>
</protein>
<gene>
    <name evidence="2" type="ORF">LIZ65_18435</name>
</gene>
<comment type="caution">
    <text evidence="2">The sequence shown here is derived from an EMBL/GenBank/DDBJ whole genome shotgun (WGS) entry which is preliminary data.</text>
</comment>
<organism evidence="2 3">
    <name type="scientific">Bariatricus massiliensis</name>
    <dbReference type="NCBI Taxonomy" id="1745713"/>
    <lineage>
        <taxon>Bacteria</taxon>
        <taxon>Bacillati</taxon>
        <taxon>Bacillota</taxon>
        <taxon>Clostridia</taxon>
        <taxon>Lachnospirales</taxon>
        <taxon>Lachnospiraceae</taxon>
        <taxon>Bariatricus</taxon>
    </lineage>
</organism>
<evidence type="ECO:0000256" key="1">
    <source>
        <dbReference type="SAM" id="Coils"/>
    </source>
</evidence>
<evidence type="ECO:0000313" key="3">
    <source>
        <dbReference type="Proteomes" id="UP001299546"/>
    </source>
</evidence>
<dbReference type="EMBL" id="JAJCIS010000021">
    <property type="protein sequence ID" value="MCB7389263.1"/>
    <property type="molecule type" value="Genomic_DNA"/>
</dbReference>
<accession>A0ABS8DLG6</accession>
<dbReference type="RefSeq" id="WP_066735839.1">
    <property type="nucleotide sequence ID" value="NZ_JAJCIQ010000020.1"/>
</dbReference>
<proteinExistence type="predicted"/>
<keyword evidence="3" id="KW-1185">Reference proteome</keyword>
<sequence length="70" mass="8279">MARKTLDDQLLSTQQEIKETEELLARLHQKEKEVQAQIDNRNMKEYYTFIKNHEISMEDLKSLISGKELG</sequence>
<feature type="coiled-coil region" evidence="1">
    <location>
        <begin position="3"/>
        <end position="40"/>
    </location>
</feature>
<keyword evidence="1" id="KW-0175">Coiled coil</keyword>
<reference evidence="2 3" key="1">
    <citation type="submission" date="2021-10" db="EMBL/GenBank/DDBJ databases">
        <title>Collection of gut derived symbiotic bacterial strains cultured from healthy donors.</title>
        <authorList>
            <person name="Lin H."/>
            <person name="Littmann E."/>
            <person name="Kohout C."/>
            <person name="Pamer E.G."/>
        </authorList>
    </citation>
    <scope>NUCLEOTIDE SEQUENCE [LARGE SCALE GENOMIC DNA]</scope>
    <source>
        <strain evidence="2 3">DFI.1.165</strain>
    </source>
</reference>
<name>A0ABS8DLG6_9FIRM</name>
<evidence type="ECO:0000313" key="2">
    <source>
        <dbReference type="EMBL" id="MCB7389263.1"/>
    </source>
</evidence>